<dbReference type="Proteomes" id="UP000021053">
    <property type="component" value="Unassembled WGS sequence"/>
</dbReference>
<dbReference type="Gene3D" id="3.40.50.1820">
    <property type="entry name" value="alpha/beta hydrolase"/>
    <property type="match status" value="1"/>
</dbReference>
<dbReference type="EMBL" id="JFBT01000001">
    <property type="protein sequence ID" value="EXG81086.1"/>
    <property type="molecule type" value="Genomic_DNA"/>
</dbReference>
<name>A0A011AGD6_9ACTN</name>
<accession>A0A011AGD6</accession>
<keyword evidence="2" id="KW-0378">Hydrolase</keyword>
<organism evidence="3 4">
    <name type="scientific">Cryptosporangium arvum DSM 44712</name>
    <dbReference type="NCBI Taxonomy" id="927661"/>
    <lineage>
        <taxon>Bacteria</taxon>
        <taxon>Bacillati</taxon>
        <taxon>Actinomycetota</taxon>
        <taxon>Actinomycetes</taxon>
        <taxon>Cryptosporangiales</taxon>
        <taxon>Cryptosporangiaceae</taxon>
        <taxon>Cryptosporangium</taxon>
    </lineage>
</organism>
<proteinExistence type="predicted"/>
<dbReference type="HOGENOM" id="CLU_027551_4_0_11"/>
<dbReference type="InterPro" id="IPR010126">
    <property type="entry name" value="Esterase_phb"/>
</dbReference>
<dbReference type="InterPro" id="IPR050955">
    <property type="entry name" value="Plant_Biomass_Hydrol_Est"/>
</dbReference>
<dbReference type="PANTHER" id="PTHR43037:SF1">
    <property type="entry name" value="BLL1128 PROTEIN"/>
    <property type="match status" value="1"/>
</dbReference>
<reference evidence="3 4" key="1">
    <citation type="submission" date="2013-07" db="EMBL/GenBank/DDBJ databases">
        <authorList>
            <consortium name="DOE Joint Genome Institute"/>
            <person name="Eisen J."/>
            <person name="Huntemann M."/>
            <person name="Han J."/>
            <person name="Chen A."/>
            <person name="Kyrpides N."/>
            <person name="Mavromatis K."/>
            <person name="Markowitz V."/>
            <person name="Palaniappan K."/>
            <person name="Ivanova N."/>
            <person name="Schaumberg A."/>
            <person name="Pati A."/>
            <person name="Liolios K."/>
            <person name="Nordberg H.P."/>
            <person name="Cantor M.N."/>
            <person name="Hua S.X."/>
            <person name="Woyke T."/>
        </authorList>
    </citation>
    <scope>NUCLEOTIDE SEQUENCE [LARGE SCALE GENOMIC DNA]</scope>
    <source>
        <strain evidence="3 4">DSM 44712</strain>
    </source>
</reference>
<dbReference type="PROSITE" id="PS51257">
    <property type="entry name" value="PROKAR_LIPOPROTEIN"/>
    <property type="match status" value="1"/>
</dbReference>
<keyword evidence="4" id="KW-1185">Reference proteome</keyword>
<dbReference type="GO" id="GO:0016787">
    <property type="term" value="F:hydrolase activity"/>
    <property type="evidence" value="ECO:0007669"/>
    <property type="project" value="UniProtKB-KW"/>
</dbReference>
<protein>
    <submittedName>
        <fullName evidence="3">Poly(3-hydroxybutyrate) depolymerase</fullName>
    </submittedName>
</protein>
<keyword evidence="1" id="KW-0732">Signal</keyword>
<evidence type="ECO:0000256" key="1">
    <source>
        <dbReference type="ARBA" id="ARBA00022729"/>
    </source>
</evidence>
<evidence type="ECO:0000313" key="4">
    <source>
        <dbReference type="Proteomes" id="UP000021053"/>
    </source>
</evidence>
<sequence length="274" mass="28328">MRRLLPALLLLLVAGCSRPDPDVHTLGERTYRTHGSGGTAVIVLHGGGGNGAQIAEQTGFDALADREGFRAVYPDGSGRTDLRTWNAGSCCAYAHDQGVDDVGFIRALIAELDADRVFVTGFSNGAMLTYRLGCELADEITAIAPVSGSLGVPSCEPSRPLPVYVIHGDADQVVPYAGGKSAKRVAGSHPSVGYAVGVWTGVDRCTGAPVRSVSGVVVSDRYTSCASGTEVRLDTITGGGHAWPGGVPGRRGADQPADFDASAAIWAFFTTHGG</sequence>
<dbReference type="SUPFAM" id="SSF53474">
    <property type="entry name" value="alpha/beta-Hydrolases"/>
    <property type="match status" value="1"/>
</dbReference>
<dbReference type="RefSeq" id="WP_051570012.1">
    <property type="nucleotide sequence ID" value="NZ_KK073874.1"/>
</dbReference>
<dbReference type="AlphaFoldDB" id="A0A011AGD6"/>
<dbReference type="InterPro" id="IPR029058">
    <property type="entry name" value="AB_hydrolase_fold"/>
</dbReference>
<dbReference type="Pfam" id="PF10503">
    <property type="entry name" value="Esterase_PHB"/>
    <property type="match status" value="1"/>
</dbReference>
<comment type="caution">
    <text evidence="3">The sequence shown here is derived from an EMBL/GenBank/DDBJ whole genome shotgun (WGS) entry which is preliminary data.</text>
</comment>
<dbReference type="GO" id="GO:0005576">
    <property type="term" value="C:extracellular region"/>
    <property type="evidence" value="ECO:0007669"/>
    <property type="project" value="InterPro"/>
</dbReference>
<evidence type="ECO:0000256" key="2">
    <source>
        <dbReference type="ARBA" id="ARBA00022801"/>
    </source>
</evidence>
<evidence type="ECO:0000313" key="3">
    <source>
        <dbReference type="EMBL" id="EXG81086.1"/>
    </source>
</evidence>
<gene>
    <name evidence="3" type="ORF">CryarDRAFT_2181</name>
</gene>
<dbReference type="PANTHER" id="PTHR43037">
    <property type="entry name" value="UNNAMED PRODUCT-RELATED"/>
    <property type="match status" value="1"/>
</dbReference>